<dbReference type="PRINTS" id="PR00463">
    <property type="entry name" value="EP450I"/>
</dbReference>
<proteinExistence type="inferred from homology"/>
<comment type="pathway">
    <text evidence="2">Secondary metabolite biosynthesis.</text>
</comment>
<dbReference type="PROSITE" id="PS00086">
    <property type="entry name" value="CYTOCHROME_P450"/>
    <property type="match status" value="1"/>
</dbReference>
<dbReference type="Gene3D" id="1.10.630.10">
    <property type="entry name" value="Cytochrome P450"/>
    <property type="match status" value="1"/>
</dbReference>
<dbReference type="PANTHER" id="PTHR24305:SF107">
    <property type="entry name" value="P450, PUTATIVE (EUROFUNG)-RELATED"/>
    <property type="match status" value="1"/>
</dbReference>
<evidence type="ECO:0000256" key="2">
    <source>
        <dbReference type="ARBA" id="ARBA00005179"/>
    </source>
</evidence>
<gene>
    <name evidence="10" type="ORF">CCHL11_06630</name>
</gene>
<sequence>MHNELLPSIERSLRQTTHKRGSMKTIIDLALKPNPGVAEKMRAEHDRILGPDPAKASNKLVGSPHLLNALTYTGAVIKESVRLYPGPGSFRDGEPRYHLADRETGEKYLTDGFMLWESVRSQSRSEAVWPRPLEVLPERWLTTDVNDPLYPTKHARRNFGIGYRNCMGQELAVVEMKLVLALLVRHIDLDCAWDERDAMK</sequence>
<comment type="caution">
    <text evidence="10">The sequence shown here is derived from an EMBL/GenBank/DDBJ whole genome shotgun (WGS) entry which is preliminary data.</text>
</comment>
<evidence type="ECO:0000313" key="11">
    <source>
        <dbReference type="Proteomes" id="UP000186583"/>
    </source>
</evidence>
<name>A0A1Q8RXR6_9PEZI</name>
<evidence type="ECO:0000256" key="1">
    <source>
        <dbReference type="ARBA" id="ARBA00001971"/>
    </source>
</evidence>
<dbReference type="GO" id="GO:0005506">
    <property type="term" value="F:iron ion binding"/>
    <property type="evidence" value="ECO:0007669"/>
    <property type="project" value="InterPro"/>
</dbReference>
<keyword evidence="7 9" id="KW-0503">Monooxygenase</keyword>
<comment type="cofactor">
    <cofactor evidence="1 8">
        <name>heme</name>
        <dbReference type="ChEBI" id="CHEBI:30413"/>
    </cofactor>
</comment>
<dbReference type="EMBL" id="MPGH01000061">
    <property type="protein sequence ID" value="OLN91667.1"/>
    <property type="molecule type" value="Genomic_DNA"/>
</dbReference>
<evidence type="ECO:0000313" key="10">
    <source>
        <dbReference type="EMBL" id="OLN91667.1"/>
    </source>
</evidence>
<keyword evidence="5 9" id="KW-0560">Oxidoreductase</keyword>
<keyword evidence="11" id="KW-1185">Reference proteome</keyword>
<keyword evidence="6 8" id="KW-0408">Iron</keyword>
<evidence type="ECO:0000256" key="3">
    <source>
        <dbReference type="ARBA" id="ARBA00022617"/>
    </source>
</evidence>
<evidence type="ECO:0000256" key="7">
    <source>
        <dbReference type="ARBA" id="ARBA00023033"/>
    </source>
</evidence>
<dbReference type="GO" id="GO:0004497">
    <property type="term" value="F:monooxygenase activity"/>
    <property type="evidence" value="ECO:0007669"/>
    <property type="project" value="UniProtKB-KW"/>
</dbReference>
<evidence type="ECO:0000256" key="9">
    <source>
        <dbReference type="RuleBase" id="RU000461"/>
    </source>
</evidence>
<dbReference type="PRINTS" id="PR00385">
    <property type="entry name" value="P450"/>
</dbReference>
<dbReference type="AlphaFoldDB" id="A0A1Q8RXR6"/>
<organism evidence="10 11">
    <name type="scientific">Colletotrichum chlorophyti</name>
    <dbReference type="NCBI Taxonomy" id="708187"/>
    <lineage>
        <taxon>Eukaryota</taxon>
        <taxon>Fungi</taxon>
        <taxon>Dikarya</taxon>
        <taxon>Ascomycota</taxon>
        <taxon>Pezizomycotina</taxon>
        <taxon>Sordariomycetes</taxon>
        <taxon>Hypocreomycetidae</taxon>
        <taxon>Glomerellales</taxon>
        <taxon>Glomerellaceae</taxon>
        <taxon>Colletotrichum</taxon>
    </lineage>
</organism>
<dbReference type="Pfam" id="PF00067">
    <property type="entry name" value="p450"/>
    <property type="match status" value="1"/>
</dbReference>
<keyword evidence="4 8" id="KW-0479">Metal-binding</keyword>
<evidence type="ECO:0000256" key="4">
    <source>
        <dbReference type="ARBA" id="ARBA00022723"/>
    </source>
</evidence>
<reference evidence="10 11" key="1">
    <citation type="submission" date="2016-11" db="EMBL/GenBank/DDBJ databases">
        <title>Draft Genome Assembly of Colletotrichum chlorophyti a pathogen of herbaceous plants.</title>
        <authorList>
            <person name="Gan P."/>
            <person name="Narusaka M."/>
            <person name="Tsushima A."/>
            <person name="Narusaka Y."/>
            <person name="Takano Y."/>
            <person name="Shirasu K."/>
        </authorList>
    </citation>
    <scope>NUCLEOTIDE SEQUENCE [LARGE SCALE GENOMIC DNA]</scope>
    <source>
        <strain evidence="10 11">NTL11</strain>
    </source>
</reference>
<evidence type="ECO:0000256" key="6">
    <source>
        <dbReference type="ARBA" id="ARBA00023004"/>
    </source>
</evidence>
<dbReference type="InterPro" id="IPR050121">
    <property type="entry name" value="Cytochrome_P450_monoxygenase"/>
</dbReference>
<dbReference type="OrthoDB" id="10029320at2759"/>
<dbReference type="PANTHER" id="PTHR24305">
    <property type="entry name" value="CYTOCHROME P450"/>
    <property type="match status" value="1"/>
</dbReference>
<dbReference type="STRING" id="708187.A0A1Q8RXR6"/>
<protein>
    <submittedName>
        <fullName evidence="10">p450 monooxygenase AflN 2</fullName>
    </submittedName>
</protein>
<dbReference type="GO" id="GO:0016705">
    <property type="term" value="F:oxidoreductase activity, acting on paired donors, with incorporation or reduction of molecular oxygen"/>
    <property type="evidence" value="ECO:0007669"/>
    <property type="project" value="InterPro"/>
</dbReference>
<comment type="similarity">
    <text evidence="9">Belongs to the cytochrome P450 family.</text>
</comment>
<evidence type="ECO:0000256" key="8">
    <source>
        <dbReference type="PIRSR" id="PIRSR602401-1"/>
    </source>
</evidence>
<dbReference type="InterPro" id="IPR002401">
    <property type="entry name" value="Cyt_P450_E_grp-I"/>
</dbReference>
<accession>A0A1Q8RXR6</accession>
<feature type="binding site" description="axial binding residue" evidence="8">
    <location>
        <position position="166"/>
    </location>
    <ligand>
        <name>heme</name>
        <dbReference type="ChEBI" id="CHEBI:30413"/>
    </ligand>
    <ligandPart>
        <name>Fe</name>
        <dbReference type="ChEBI" id="CHEBI:18248"/>
    </ligandPart>
</feature>
<dbReference type="InterPro" id="IPR036396">
    <property type="entry name" value="Cyt_P450_sf"/>
</dbReference>
<dbReference type="GO" id="GO:0020037">
    <property type="term" value="F:heme binding"/>
    <property type="evidence" value="ECO:0007669"/>
    <property type="project" value="InterPro"/>
</dbReference>
<dbReference type="InterPro" id="IPR001128">
    <property type="entry name" value="Cyt_P450"/>
</dbReference>
<dbReference type="Proteomes" id="UP000186583">
    <property type="component" value="Unassembled WGS sequence"/>
</dbReference>
<dbReference type="SUPFAM" id="SSF48264">
    <property type="entry name" value="Cytochrome P450"/>
    <property type="match status" value="1"/>
</dbReference>
<evidence type="ECO:0000256" key="5">
    <source>
        <dbReference type="ARBA" id="ARBA00023002"/>
    </source>
</evidence>
<dbReference type="InterPro" id="IPR017972">
    <property type="entry name" value="Cyt_P450_CS"/>
</dbReference>
<keyword evidence="3 8" id="KW-0349">Heme</keyword>